<feature type="transmembrane region" description="Helical" evidence="1">
    <location>
        <begin position="7"/>
        <end position="25"/>
    </location>
</feature>
<evidence type="ECO:0000313" key="2">
    <source>
        <dbReference type="EMBL" id="QHS89125.1"/>
    </source>
</evidence>
<organism evidence="2">
    <name type="scientific">viral metagenome</name>
    <dbReference type="NCBI Taxonomy" id="1070528"/>
    <lineage>
        <taxon>unclassified sequences</taxon>
        <taxon>metagenomes</taxon>
        <taxon>organismal metagenomes</taxon>
    </lineage>
</organism>
<evidence type="ECO:0000256" key="1">
    <source>
        <dbReference type="SAM" id="Phobius"/>
    </source>
</evidence>
<protein>
    <recommendedName>
        <fullName evidence="3">Potassium channel domain-containing protein</fullName>
    </recommendedName>
</protein>
<sequence>MKEILQAFLLNFSMIVVFAFIYFYMPDGSFKCLDSNDCNRKLLDYFIFSAAAHVPTGITNIYPQTDFAKYILLLQEFSIISLNLIILYFFVFLGKEKRLIKQHLRSIYS</sequence>
<keyword evidence="1" id="KW-0812">Transmembrane</keyword>
<feature type="transmembrane region" description="Helical" evidence="1">
    <location>
        <begin position="70"/>
        <end position="93"/>
    </location>
</feature>
<proteinExistence type="predicted"/>
<dbReference type="AlphaFoldDB" id="A0A6C0BA45"/>
<dbReference type="EMBL" id="MN739105">
    <property type="protein sequence ID" value="QHS89125.1"/>
    <property type="molecule type" value="Genomic_DNA"/>
</dbReference>
<name>A0A6C0BA45_9ZZZZ</name>
<accession>A0A6C0BA45</accession>
<evidence type="ECO:0008006" key="3">
    <source>
        <dbReference type="Google" id="ProtNLM"/>
    </source>
</evidence>
<keyword evidence="1" id="KW-0472">Membrane</keyword>
<reference evidence="2" key="1">
    <citation type="journal article" date="2020" name="Nature">
        <title>Giant virus diversity and host interactions through global metagenomics.</title>
        <authorList>
            <person name="Schulz F."/>
            <person name="Roux S."/>
            <person name="Paez-Espino D."/>
            <person name="Jungbluth S."/>
            <person name="Walsh D.A."/>
            <person name="Denef V.J."/>
            <person name="McMahon K.D."/>
            <person name="Konstantinidis K.T."/>
            <person name="Eloe-Fadrosh E.A."/>
            <person name="Kyrpides N.C."/>
            <person name="Woyke T."/>
        </authorList>
    </citation>
    <scope>NUCLEOTIDE SEQUENCE</scope>
    <source>
        <strain evidence="2">GVMAG-M-3300010158-59</strain>
    </source>
</reference>
<keyword evidence="1" id="KW-1133">Transmembrane helix</keyword>